<reference evidence="10" key="1">
    <citation type="submission" date="2019-01" db="EMBL/GenBank/DDBJ databases">
        <title>Draft genome sequences of three monokaryotic isolates of the white-rot basidiomycete fungus Dichomitus squalens.</title>
        <authorList>
            <consortium name="DOE Joint Genome Institute"/>
            <person name="Lopez S.C."/>
            <person name="Andreopoulos B."/>
            <person name="Pangilinan J."/>
            <person name="Lipzen A."/>
            <person name="Riley R."/>
            <person name="Ahrendt S."/>
            <person name="Ng V."/>
            <person name="Barry K."/>
            <person name="Daum C."/>
            <person name="Grigoriev I.V."/>
            <person name="Hilden K.S."/>
            <person name="Makela M.R."/>
            <person name="de Vries R.P."/>
        </authorList>
    </citation>
    <scope>NUCLEOTIDE SEQUENCE [LARGE SCALE GENOMIC DNA]</scope>
    <source>
        <strain evidence="10">OM18370.1</strain>
    </source>
</reference>
<dbReference type="EMBL" id="ML143388">
    <property type="protein sequence ID" value="TBU34618.1"/>
    <property type="molecule type" value="Genomic_DNA"/>
</dbReference>
<dbReference type="Pfam" id="PF00270">
    <property type="entry name" value="DEAD"/>
    <property type="match status" value="1"/>
</dbReference>
<feature type="region of interest" description="Disordered" evidence="7">
    <location>
        <begin position="199"/>
        <end position="227"/>
    </location>
</feature>
<evidence type="ECO:0000259" key="9">
    <source>
        <dbReference type="PROSITE" id="PS51194"/>
    </source>
</evidence>
<dbReference type="OrthoDB" id="10256233at2759"/>
<dbReference type="PROSITE" id="PS51192">
    <property type="entry name" value="HELICASE_ATP_BIND_1"/>
    <property type="match status" value="1"/>
</dbReference>
<dbReference type="Gene3D" id="3.40.50.300">
    <property type="entry name" value="P-loop containing nucleotide triphosphate hydrolases"/>
    <property type="match status" value="2"/>
</dbReference>
<evidence type="ECO:0000259" key="8">
    <source>
        <dbReference type="PROSITE" id="PS51192"/>
    </source>
</evidence>
<dbReference type="InterPro" id="IPR001650">
    <property type="entry name" value="Helicase_C-like"/>
</dbReference>
<evidence type="ECO:0000256" key="6">
    <source>
        <dbReference type="ARBA" id="ARBA00047984"/>
    </source>
</evidence>
<evidence type="ECO:0000256" key="3">
    <source>
        <dbReference type="ARBA" id="ARBA00022801"/>
    </source>
</evidence>
<accession>A0A4Q9N3X0</accession>
<sequence>MQIAFPSVKQPTPVQRRLIHAVLSGKDVLLKDKTGSGKSFALLIALLSQMRGSAHNERSGSGAKASSINSLLLVPHRDLAYQFFYWIECIHRFMTLKQPLASIAQILVRDSSAPLREHLAPIQQTPPQILIGTPQAVLEAVEADPHALPLDGLSTVVVDEADYLIESVPTLRDKYAMKKMAKKIERHPGPTRLLLNHIYGAPSEDSEGRPRTREKQIDRRRSQTTRKAPQLVMMSATLRNHLRRFLLADSGWFTKGHGTLVKITGDPSAYYPKEVEDSAIEDKAESTVGGTDVKHHVLVIDSSGHAHNIEGAVSASPEQASTALFKEPLKQSQTPETPEDIALREALDEGGILDASNYYALEAVAVAFGVDVPKLALLVLPSNAPVQQRVDVLRAFGINAHPLDVIKDGNGRSHLMQQNFDATDENPTLLVSTLASTRGLDLPQLSHVFIIGILDGGVDSYLHVAGRVGRFGRGGKVISVLSERHEVVAKDGKVSARDEPRMMAAMLERMGITPVKYEDVD</sequence>
<dbReference type="EC" id="3.6.4.13" evidence="1"/>
<dbReference type="Proteomes" id="UP000292957">
    <property type="component" value="Unassembled WGS sequence"/>
</dbReference>
<dbReference type="Pfam" id="PF00271">
    <property type="entry name" value="Helicase_C"/>
    <property type="match status" value="1"/>
</dbReference>
<keyword evidence="2" id="KW-0547">Nucleotide-binding</keyword>
<dbReference type="InterPro" id="IPR027417">
    <property type="entry name" value="P-loop_NTPase"/>
</dbReference>
<feature type="compositionally biased region" description="Basic and acidic residues" evidence="7">
    <location>
        <begin position="206"/>
        <end position="221"/>
    </location>
</feature>
<protein>
    <recommendedName>
        <fullName evidence="1">RNA helicase</fullName>
        <ecNumber evidence="1">3.6.4.13</ecNumber>
    </recommendedName>
</protein>
<keyword evidence="5" id="KW-0067">ATP-binding</keyword>
<dbReference type="AlphaFoldDB" id="A0A4Q9N3X0"/>
<dbReference type="GO" id="GO:0003676">
    <property type="term" value="F:nucleic acid binding"/>
    <property type="evidence" value="ECO:0007669"/>
    <property type="project" value="InterPro"/>
</dbReference>
<dbReference type="SMART" id="SM00487">
    <property type="entry name" value="DEXDc"/>
    <property type="match status" value="1"/>
</dbReference>
<feature type="domain" description="Helicase ATP-binding" evidence="8">
    <location>
        <begin position="19"/>
        <end position="246"/>
    </location>
</feature>
<organism evidence="10">
    <name type="scientific">Dichomitus squalens</name>
    <dbReference type="NCBI Taxonomy" id="114155"/>
    <lineage>
        <taxon>Eukaryota</taxon>
        <taxon>Fungi</taxon>
        <taxon>Dikarya</taxon>
        <taxon>Basidiomycota</taxon>
        <taxon>Agaricomycotina</taxon>
        <taxon>Agaricomycetes</taxon>
        <taxon>Polyporales</taxon>
        <taxon>Polyporaceae</taxon>
        <taxon>Dichomitus</taxon>
    </lineage>
</organism>
<proteinExistence type="predicted"/>
<dbReference type="SUPFAM" id="SSF52540">
    <property type="entry name" value="P-loop containing nucleoside triphosphate hydrolases"/>
    <property type="match status" value="1"/>
</dbReference>
<evidence type="ECO:0000256" key="5">
    <source>
        <dbReference type="ARBA" id="ARBA00022840"/>
    </source>
</evidence>
<evidence type="ECO:0000256" key="7">
    <source>
        <dbReference type="SAM" id="MobiDB-lite"/>
    </source>
</evidence>
<comment type="catalytic activity">
    <reaction evidence="6">
        <text>ATP + H2O = ADP + phosphate + H(+)</text>
        <dbReference type="Rhea" id="RHEA:13065"/>
        <dbReference type="ChEBI" id="CHEBI:15377"/>
        <dbReference type="ChEBI" id="CHEBI:15378"/>
        <dbReference type="ChEBI" id="CHEBI:30616"/>
        <dbReference type="ChEBI" id="CHEBI:43474"/>
        <dbReference type="ChEBI" id="CHEBI:456216"/>
        <dbReference type="EC" id="3.6.4.13"/>
    </reaction>
</comment>
<feature type="domain" description="Helicase C-terminal" evidence="9">
    <location>
        <begin position="364"/>
        <end position="521"/>
    </location>
</feature>
<dbReference type="SMART" id="SM00490">
    <property type="entry name" value="HELICc"/>
    <property type="match status" value="1"/>
</dbReference>
<dbReference type="PANTHER" id="PTHR47960">
    <property type="entry name" value="DEAD-BOX ATP-DEPENDENT RNA HELICASE 50"/>
    <property type="match status" value="1"/>
</dbReference>
<keyword evidence="3 10" id="KW-0378">Hydrolase</keyword>
<name>A0A4Q9N3X0_9APHY</name>
<dbReference type="GO" id="GO:0016787">
    <property type="term" value="F:hydrolase activity"/>
    <property type="evidence" value="ECO:0007669"/>
    <property type="project" value="UniProtKB-KW"/>
</dbReference>
<evidence type="ECO:0000256" key="2">
    <source>
        <dbReference type="ARBA" id="ARBA00022741"/>
    </source>
</evidence>
<dbReference type="InterPro" id="IPR011545">
    <property type="entry name" value="DEAD/DEAH_box_helicase_dom"/>
</dbReference>
<dbReference type="GO" id="GO:0003724">
    <property type="term" value="F:RNA helicase activity"/>
    <property type="evidence" value="ECO:0007669"/>
    <property type="project" value="UniProtKB-EC"/>
</dbReference>
<evidence type="ECO:0000256" key="1">
    <source>
        <dbReference type="ARBA" id="ARBA00012552"/>
    </source>
</evidence>
<dbReference type="GO" id="GO:0005524">
    <property type="term" value="F:ATP binding"/>
    <property type="evidence" value="ECO:0007669"/>
    <property type="project" value="UniProtKB-KW"/>
</dbReference>
<gene>
    <name evidence="10" type="ORF">BD311DRAFT_861069</name>
</gene>
<dbReference type="InterPro" id="IPR014001">
    <property type="entry name" value="Helicase_ATP-bd"/>
</dbReference>
<dbReference type="PROSITE" id="PS51194">
    <property type="entry name" value="HELICASE_CTER"/>
    <property type="match status" value="1"/>
</dbReference>
<evidence type="ECO:0000313" key="10">
    <source>
        <dbReference type="EMBL" id="TBU34618.1"/>
    </source>
</evidence>
<evidence type="ECO:0000256" key="4">
    <source>
        <dbReference type="ARBA" id="ARBA00022806"/>
    </source>
</evidence>
<keyword evidence="4" id="KW-0347">Helicase</keyword>